<evidence type="ECO:0000256" key="1">
    <source>
        <dbReference type="ARBA" id="ARBA00010923"/>
    </source>
</evidence>
<dbReference type="PANTHER" id="PTHR30408:SF13">
    <property type="entry name" value="TYPE I RESTRICTION ENZYME HINDI SPECIFICITY SUBUNIT"/>
    <property type="match status" value="1"/>
</dbReference>
<dbReference type="InterPro" id="IPR000055">
    <property type="entry name" value="Restrct_endonuc_typeI_TRD"/>
</dbReference>
<organism evidence="5">
    <name type="scientific">Thermodesulforhabdus norvegica</name>
    <dbReference type="NCBI Taxonomy" id="39841"/>
    <lineage>
        <taxon>Bacteria</taxon>
        <taxon>Pseudomonadati</taxon>
        <taxon>Thermodesulfobacteriota</taxon>
        <taxon>Syntrophobacteria</taxon>
        <taxon>Syntrophobacterales</taxon>
        <taxon>Thermodesulforhabdaceae</taxon>
        <taxon>Thermodesulforhabdus</taxon>
    </lineage>
</organism>
<dbReference type="InterPro" id="IPR052021">
    <property type="entry name" value="Type-I_RS_S_subunit"/>
</dbReference>
<feature type="domain" description="Type I restriction modification DNA specificity" evidence="4">
    <location>
        <begin position="9"/>
        <end position="161"/>
    </location>
</feature>
<dbReference type="GO" id="GO:0009307">
    <property type="term" value="P:DNA restriction-modification system"/>
    <property type="evidence" value="ECO:0007669"/>
    <property type="project" value="UniProtKB-KW"/>
</dbReference>
<keyword evidence="2" id="KW-0680">Restriction system</keyword>
<dbReference type="Pfam" id="PF01420">
    <property type="entry name" value="Methylase_S"/>
    <property type="match status" value="2"/>
</dbReference>
<dbReference type="CDD" id="cd17267">
    <property type="entry name" value="RMtype1_S_EcoAO83I-TRD1-CR1_like"/>
    <property type="match status" value="1"/>
</dbReference>
<name>A0A7C1B135_9BACT</name>
<dbReference type="Proteomes" id="UP000886355">
    <property type="component" value="Unassembled WGS sequence"/>
</dbReference>
<dbReference type="InterPro" id="IPR044946">
    <property type="entry name" value="Restrct_endonuc_typeI_TRD_sf"/>
</dbReference>
<evidence type="ECO:0000313" key="5">
    <source>
        <dbReference type="EMBL" id="HDL89721.1"/>
    </source>
</evidence>
<feature type="domain" description="Type I restriction modification DNA specificity" evidence="4">
    <location>
        <begin position="230"/>
        <end position="361"/>
    </location>
</feature>
<dbReference type="AlphaFoldDB" id="A0A7C1B135"/>
<comment type="caution">
    <text evidence="5">The sequence shown here is derived from an EMBL/GenBank/DDBJ whole genome shotgun (WGS) entry which is preliminary data.</text>
</comment>
<evidence type="ECO:0000259" key="4">
    <source>
        <dbReference type="Pfam" id="PF01420"/>
    </source>
</evidence>
<reference evidence="5" key="1">
    <citation type="journal article" date="2020" name="mSystems">
        <title>Genome- and Community-Level Interaction Insights into Carbon Utilization and Element Cycling Functions of Hydrothermarchaeota in Hydrothermal Sediment.</title>
        <authorList>
            <person name="Zhou Z."/>
            <person name="Liu Y."/>
            <person name="Xu W."/>
            <person name="Pan J."/>
            <person name="Luo Z.H."/>
            <person name="Li M."/>
        </authorList>
    </citation>
    <scope>NUCLEOTIDE SEQUENCE [LARGE SCALE GENOMIC DNA]</scope>
    <source>
        <strain evidence="5">HyVt-19</strain>
    </source>
</reference>
<evidence type="ECO:0000256" key="2">
    <source>
        <dbReference type="ARBA" id="ARBA00022747"/>
    </source>
</evidence>
<gene>
    <name evidence="5" type="ORF">ENG14_02320</name>
</gene>
<evidence type="ECO:0000256" key="3">
    <source>
        <dbReference type="ARBA" id="ARBA00023125"/>
    </source>
</evidence>
<protein>
    <submittedName>
        <fullName evidence="5">Restriction endonuclease subunit S</fullName>
    </submittedName>
</protein>
<comment type="similarity">
    <text evidence="1">Belongs to the type-I restriction system S methylase family.</text>
</comment>
<proteinExistence type="inferred from homology"/>
<dbReference type="SUPFAM" id="SSF116734">
    <property type="entry name" value="DNA methylase specificity domain"/>
    <property type="match status" value="2"/>
</dbReference>
<keyword evidence="3" id="KW-0238">DNA-binding</keyword>
<dbReference type="Gene3D" id="3.90.220.20">
    <property type="entry name" value="DNA methylase specificity domains"/>
    <property type="match status" value="2"/>
</dbReference>
<sequence>MRYWSMGTEWIETTVGDFCPFHYGKGLPERNRIPGPYPVFGSNGQVGSHYQPFVNEPGIIIGRKGTVGAVHFSKLPFCPIDTTFYVVSADYRDLRFTYYLLKSLGLDRMNADSAVPGLNREAAHKRKILVPPLSTQRAIAHILGTLDDKIELNRRMNETLEAVAQALFKSWFVDFDPVVVNAIKAGTPLPEKFAKRAAHYRENPDALGLPEHILRLFPNRFQESELGPIPKGWEVVRFNKIAYAKQGKYLSKRKISDRVTGEYVYPVWGGNGIRGYTNEKLYEEQVVALTCRGSNCGRVDTTKSPAWISNIAFACLPRYGSVNFLYIYFKHISFKSCITGSAQPQITFANLRNKLMEHPIAPNIIELFSRLVEPLFREIVLRNQEKNTIDILRNTLLPKLISAELRVPDVEKILEDVL</sequence>
<keyword evidence="5" id="KW-0540">Nuclease</keyword>
<keyword evidence="5" id="KW-0378">Hydrolase</keyword>
<accession>A0A7C1B135</accession>
<dbReference type="EMBL" id="DQZW01000110">
    <property type="protein sequence ID" value="HDL89721.1"/>
    <property type="molecule type" value="Genomic_DNA"/>
</dbReference>
<keyword evidence="5" id="KW-0255">Endonuclease</keyword>
<dbReference type="PANTHER" id="PTHR30408">
    <property type="entry name" value="TYPE-1 RESTRICTION ENZYME ECOKI SPECIFICITY PROTEIN"/>
    <property type="match status" value="1"/>
</dbReference>
<dbReference type="GO" id="GO:0003677">
    <property type="term" value="F:DNA binding"/>
    <property type="evidence" value="ECO:0007669"/>
    <property type="project" value="UniProtKB-KW"/>
</dbReference>
<dbReference type="GO" id="GO:0004519">
    <property type="term" value="F:endonuclease activity"/>
    <property type="evidence" value="ECO:0007669"/>
    <property type="project" value="UniProtKB-KW"/>
</dbReference>